<keyword evidence="2" id="KW-1185">Reference proteome</keyword>
<evidence type="ECO:0008006" key="3">
    <source>
        <dbReference type="Google" id="ProtNLM"/>
    </source>
</evidence>
<evidence type="ECO:0000313" key="1">
    <source>
        <dbReference type="EMBL" id="MDT0393109.1"/>
    </source>
</evidence>
<dbReference type="Proteomes" id="UP001183881">
    <property type="component" value="Unassembled WGS sequence"/>
</dbReference>
<proteinExistence type="predicted"/>
<accession>A0ABU2PN60</accession>
<gene>
    <name evidence="1" type="ORF">RM705_00055</name>
</gene>
<dbReference type="EMBL" id="JAVRFA010000001">
    <property type="protein sequence ID" value="MDT0393109.1"/>
    <property type="molecule type" value="Genomic_DNA"/>
</dbReference>
<comment type="caution">
    <text evidence="1">The sequence shown here is derived from an EMBL/GenBank/DDBJ whole genome shotgun (WGS) entry which is preliminary data.</text>
</comment>
<protein>
    <recommendedName>
        <fullName evidence="3">YcaO domain-containing protein</fullName>
    </recommendedName>
</protein>
<organism evidence="1 2">
    <name type="scientific">Streptomyces edwardsiae</name>
    <dbReference type="NCBI Taxonomy" id="3075527"/>
    <lineage>
        <taxon>Bacteria</taxon>
        <taxon>Bacillati</taxon>
        <taxon>Actinomycetota</taxon>
        <taxon>Actinomycetes</taxon>
        <taxon>Kitasatosporales</taxon>
        <taxon>Streptomycetaceae</taxon>
        <taxon>Streptomyces</taxon>
    </lineage>
</organism>
<reference evidence="2" key="1">
    <citation type="submission" date="2023-07" db="EMBL/GenBank/DDBJ databases">
        <title>30 novel species of actinomycetes from the DSMZ collection.</title>
        <authorList>
            <person name="Nouioui I."/>
        </authorList>
    </citation>
    <scope>NUCLEOTIDE SEQUENCE [LARGE SCALE GENOMIC DNA]</scope>
    <source>
        <strain evidence="2">DSM 41636</strain>
    </source>
</reference>
<name>A0ABU2PN60_9ACTN</name>
<dbReference type="RefSeq" id="WP_311640410.1">
    <property type="nucleotide sequence ID" value="NZ_JAVRFA010000001.1"/>
</dbReference>
<evidence type="ECO:0000313" key="2">
    <source>
        <dbReference type="Proteomes" id="UP001183881"/>
    </source>
</evidence>
<sequence length="275" mass="29547">MSLRAIATFDVSTGGGVGHGLAAWFGAALAGPLRGRLEQEQQGTVFFSASTRATERAPRQEYQPLATGWEAMRQELLSEPETAHVLYMREHLGKPLVHVRSSTIRLRRPNAEAQLLFGADCGGLDDAGFCAGAVEFLVAALDAVNPAFAWLGADAPASEETNLDWVLNRRVRDSVREARKFLRGYSWTTVCPEELSVRLGGPGALAATGAFHRVVPLSAGGVVLQATETAAAYTDNAVRGVFEALHPVLPPGVPQFDPAHPELRYFPADASRFRG</sequence>